<dbReference type="Proteomes" id="UP001366166">
    <property type="component" value="Chromosome"/>
</dbReference>
<dbReference type="Pfam" id="PF17651">
    <property type="entry name" value="Raco_middle"/>
    <property type="match status" value="1"/>
</dbReference>
<feature type="domain" description="RACo C-terminal" evidence="1">
    <location>
        <begin position="270"/>
        <end position="532"/>
    </location>
</feature>
<gene>
    <name evidence="4" type="ORF">FAK_28810</name>
</gene>
<dbReference type="Gene3D" id="3.30.420.480">
    <property type="entry name" value="Domain of unknown function (DUF4445)"/>
    <property type="match status" value="1"/>
</dbReference>
<name>A0AAU9EII3_9BACT</name>
<dbReference type="Pfam" id="PF14574">
    <property type="entry name" value="RACo_C_ter"/>
    <property type="match status" value="1"/>
</dbReference>
<dbReference type="InterPro" id="IPR027980">
    <property type="entry name" value="RACo_C"/>
</dbReference>
<dbReference type="InterPro" id="IPR042259">
    <property type="entry name" value="Raco-like_middle_sf"/>
</dbReference>
<dbReference type="InterPro" id="IPR052911">
    <property type="entry name" value="Corrinoid_activation_enz"/>
</dbReference>
<accession>A0AAU9EII3</accession>
<feature type="domain" description="RACo linker region" evidence="2">
    <location>
        <begin position="3"/>
        <end position="80"/>
    </location>
</feature>
<dbReference type="KEGG" id="dmp:FAK_28810"/>
<dbReference type="PANTHER" id="PTHR42895:SF1">
    <property type="entry name" value="IRON-SULFUR CLUSTER PROTEIN"/>
    <property type="match status" value="1"/>
</dbReference>
<dbReference type="InterPro" id="IPR041414">
    <property type="entry name" value="Raco-like_middle"/>
</dbReference>
<evidence type="ECO:0000313" key="5">
    <source>
        <dbReference type="Proteomes" id="UP001366166"/>
    </source>
</evidence>
<dbReference type="Gene3D" id="3.10.20.880">
    <property type="match status" value="1"/>
</dbReference>
<protein>
    <submittedName>
        <fullName evidence="4">Ferredoxin</fullName>
    </submittedName>
</protein>
<dbReference type="AlphaFoldDB" id="A0AAU9EII3"/>
<reference evidence="5" key="1">
    <citation type="journal article" date="2023" name="Arch. Microbiol.">
        <title>Desulfoferula mesophilus gen. nov. sp. nov., a mesophilic sulfate-reducing bacterium isolated from a brackish lake sediment.</title>
        <authorList>
            <person name="Watanabe T."/>
            <person name="Yabe T."/>
            <person name="Tsuji J.M."/>
            <person name="Fukui M."/>
        </authorList>
    </citation>
    <scope>NUCLEOTIDE SEQUENCE [LARGE SCALE GENOMIC DNA]</scope>
    <source>
        <strain evidence="5">12FAK</strain>
    </source>
</reference>
<dbReference type="Pfam" id="PF17650">
    <property type="entry name" value="RACo_linker"/>
    <property type="match status" value="1"/>
</dbReference>
<dbReference type="EMBL" id="AP028679">
    <property type="protein sequence ID" value="BEQ15815.1"/>
    <property type="molecule type" value="Genomic_DNA"/>
</dbReference>
<evidence type="ECO:0000259" key="2">
    <source>
        <dbReference type="Pfam" id="PF17650"/>
    </source>
</evidence>
<evidence type="ECO:0000259" key="1">
    <source>
        <dbReference type="Pfam" id="PF14574"/>
    </source>
</evidence>
<proteinExistence type="predicted"/>
<dbReference type="PANTHER" id="PTHR42895">
    <property type="entry name" value="IRON-SULFUR CLUSTER-BINDING PROTEIN-RELATED"/>
    <property type="match status" value="1"/>
</dbReference>
<sequence length="536" mass="57126">MSNCRKHHLELTPPSLGDNTAFIDRLAKALERLEGAWPAVPVGRLDAFAQIMRQAAFQVTATVCDGPAGPVLVELEPGDARATAPEPALARRVQEVPTALWGDHGLGVALDVGSTHLQASLHDLADGEELARGTRMNPQAQVGADILTRIHAAAQPGGRERLHRMLVEAAGEVIAEMCAKAGRQAGEVAGLVAAGNTTMTHFLLGLDAQSIPREPYIPVVNRPSPFYTQDLGLELAPGAVGWALPNVGSYFGGDLVAGIVAADLHRREDTAILVDVGTNAEVVLGNRDWLVACAGAAGPALESGVAKMGILAQPGAIEGIKIDPQTYEPTLKIIPGPDGAPVKPKGLCGSGLLQLLAQLYLTRLMDMRGKFRLHDHPRVFESEEGWAYIVATAQESATGADIYVDEVEIDILLRSKAAMYTILSTVLKEVGLEFSDLSAFFVAGAFGNVIDPDTAITLGMLPDLPRDRFIPLGNSSLAGCRKLLLEPEARPQVEAVVGRLTYLELNVNQALMNRFSAARFIPHTDPGRFPSVPVWH</sequence>
<evidence type="ECO:0000313" key="4">
    <source>
        <dbReference type="EMBL" id="BEQ15815.1"/>
    </source>
</evidence>
<keyword evidence="5" id="KW-1185">Reference proteome</keyword>
<evidence type="ECO:0000259" key="3">
    <source>
        <dbReference type="Pfam" id="PF17651"/>
    </source>
</evidence>
<organism evidence="4 5">
    <name type="scientific">Desulfoferula mesophila</name>
    <dbReference type="NCBI Taxonomy" id="3058419"/>
    <lineage>
        <taxon>Bacteria</taxon>
        <taxon>Pseudomonadati</taxon>
        <taxon>Thermodesulfobacteriota</taxon>
        <taxon>Desulfarculia</taxon>
        <taxon>Desulfarculales</taxon>
        <taxon>Desulfarculaceae</taxon>
        <taxon>Desulfoferula</taxon>
    </lineage>
</organism>
<dbReference type="RefSeq" id="WP_338600787.1">
    <property type="nucleotide sequence ID" value="NZ_AP028679.1"/>
</dbReference>
<feature type="domain" description="RACo-like middle region" evidence="3">
    <location>
        <begin position="106"/>
        <end position="266"/>
    </location>
</feature>
<dbReference type="InterPro" id="IPR040506">
    <property type="entry name" value="RACo_linker"/>
</dbReference>